<dbReference type="SUPFAM" id="SSF58104">
    <property type="entry name" value="Methyl-accepting chemotaxis protein (MCP) signaling domain"/>
    <property type="match status" value="1"/>
</dbReference>
<dbReference type="CDD" id="cd06225">
    <property type="entry name" value="HAMP"/>
    <property type="match status" value="1"/>
</dbReference>
<evidence type="ECO:0000256" key="4">
    <source>
        <dbReference type="ARBA" id="ARBA00022692"/>
    </source>
</evidence>
<evidence type="ECO:0000256" key="5">
    <source>
        <dbReference type="ARBA" id="ARBA00022989"/>
    </source>
</evidence>
<evidence type="ECO:0000259" key="12">
    <source>
        <dbReference type="PROSITE" id="PS50111"/>
    </source>
</evidence>
<gene>
    <name evidence="14" type="ORF">DFR42_1011121</name>
</gene>
<keyword evidence="6 11" id="KW-0472">Membrane</keyword>
<dbReference type="OrthoDB" id="8576332at2"/>
<dbReference type="SUPFAM" id="SSF103190">
    <property type="entry name" value="Sensory domain-like"/>
    <property type="match status" value="1"/>
</dbReference>
<feature type="domain" description="HAMP" evidence="13">
    <location>
        <begin position="293"/>
        <end position="347"/>
    </location>
</feature>
<dbReference type="GO" id="GO:0007165">
    <property type="term" value="P:signal transduction"/>
    <property type="evidence" value="ECO:0007669"/>
    <property type="project" value="UniProtKB-KW"/>
</dbReference>
<evidence type="ECO:0000256" key="2">
    <source>
        <dbReference type="ARBA" id="ARBA00022475"/>
    </source>
</evidence>
<evidence type="ECO:0000256" key="3">
    <source>
        <dbReference type="ARBA" id="ARBA00022481"/>
    </source>
</evidence>
<dbReference type="Gene3D" id="1.10.287.950">
    <property type="entry name" value="Methyl-accepting chemotaxis protein"/>
    <property type="match status" value="1"/>
</dbReference>
<evidence type="ECO:0000259" key="13">
    <source>
        <dbReference type="PROSITE" id="PS50885"/>
    </source>
</evidence>
<keyword evidence="3" id="KW-0488">Methylation</keyword>
<evidence type="ECO:0000256" key="1">
    <source>
        <dbReference type="ARBA" id="ARBA00004651"/>
    </source>
</evidence>
<organism evidence="14 15">
    <name type="scientific">Undibacterium pigrum</name>
    <dbReference type="NCBI Taxonomy" id="401470"/>
    <lineage>
        <taxon>Bacteria</taxon>
        <taxon>Pseudomonadati</taxon>
        <taxon>Pseudomonadota</taxon>
        <taxon>Betaproteobacteria</taxon>
        <taxon>Burkholderiales</taxon>
        <taxon>Oxalobacteraceae</taxon>
        <taxon>Undibacterium</taxon>
    </lineage>
</organism>
<proteinExistence type="inferred from homology"/>
<dbReference type="InterPro" id="IPR004089">
    <property type="entry name" value="MCPsignal_dom"/>
</dbReference>
<feature type="region of interest" description="Disordered" evidence="10">
    <location>
        <begin position="597"/>
        <end position="626"/>
    </location>
</feature>
<dbReference type="PANTHER" id="PTHR43531:SF14">
    <property type="entry name" value="METHYL-ACCEPTING CHEMOTAXIS PROTEIN I-RELATED"/>
    <property type="match status" value="1"/>
</dbReference>
<feature type="transmembrane region" description="Helical" evidence="11">
    <location>
        <begin position="269"/>
        <end position="293"/>
    </location>
</feature>
<keyword evidence="5 11" id="KW-1133">Transmembrane helix</keyword>
<protein>
    <submittedName>
        <fullName evidence="14">Methyl-accepting chemotaxis sensory transducer with Cache sensor</fullName>
    </submittedName>
</protein>
<dbReference type="Proteomes" id="UP000247792">
    <property type="component" value="Unassembled WGS sequence"/>
</dbReference>
<evidence type="ECO:0000256" key="10">
    <source>
        <dbReference type="SAM" id="MobiDB-lite"/>
    </source>
</evidence>
<dbReference type="Pfam" id="PF02743">
    <property type="entry name" value="dCache_1"/>
    <property type="match status" value="1"/>
</dbReference>
<dbReference type="GO" id="GO:0006935">
    <property type="term" value="P:chemotaxis"/>
    <property type="evidence" value="ECO:0007669"/>
    <property type="project" value="TreeGrafter"/>
</dbReference>
<dbReference type="PROSITE" id="PS50111">
    <property type="entry name" value="CHEMOTAXIS_TRANSDUC_2"/>
    <property type="match status" value="1"/>
</dbReference>
<evidence type="ECO:0000256" key="8">
    <source>
        <dbReference type="PROSITE-ProRule" id="PRU00284"/>
    </source>
</evidence>
<dbReference type="SMART" id="SM00304">
    <property type="entry name" value="HAMP"/>
    <property type="match status" value="1"/>
</dbReference>
<keyword evidence="8" id="KW-0807">Transducer</keyword>
<dbReference type="Gene3D" id="3.30.450.20">
    <property type="entry name" value="PAS domain"/>
    <property type="match status" value="2"/>
</dbReference>
<evidence type="ECO:0000313" key="14">
    <source>
        <dbReference type="EMBL" id="PXX47538.1"/>
    </source>
</evidence>
<evidence type="ECO:0000313" key="15">
    <source>
        <dbReference type="Proteomes" id="UP000247792"/>
    </source>
</evidence>
<dbReference type="CDD" id="cd11386">
    <property type="entry name" value="MCP_signal"/>
    <property type="match status" value="1"/>
</dbReference>
<dbReference type="EMBL" id="QJKB01000001">
    <property type="protein sequence ID" value="PXX47538.1"/>
    <property type="molecule type" value="Genomic_DNA"/>
</dbReference>
<name>A0A318JD69_9BURK</name>
<dbReference type="InterPro" id="IPR029151">
    <property type="entry name" value="Sensor-like_sf"/>
</dbReference>
<keyword evidence="15" id="KW-1185">Reference proteome</keyword>
<comment type="subcellular location">
    <subcellularLocation>
        <location evidence="1">Cell membrane</location>
        <topology evidence="1">Multi-pass membrane protein</topology>
    </subcellularLocation>
</comment>
<evidence type="ECO:0000256" key="6">
    <source>
        <dbReference type="ARBA" id="ARBA00023136"/>
    </source>
</evidence>
<reference evidence="14 15" key="1">
    <citation type="submission" date="2018-05" db="EMBL/GenBank/DDBJ databases">
        <title>Genomic Encyclopedia of Type Strains, Phase IV (KMG-IV): sequencing the most valuable type-strain genomes for metagenomic binning, comparative biology and taxonomic classification.</title>
        <authorList>
            <person name="Goeker M."/>
        </authorList>
    </citation>
    <scope>NUCLEOTIDE SEQUENCE [LARGE SCALE GENOMIC DNA]</scope>
    <source>
        <strain evidence="14 15">DSM 19792</strain>
    </source>
</reference>
<feature type="domain" description="Methyl-accepting transducer" evidence="12">
    <location>
        <begin position="352"/>
        <end position="581"/>
    </location>
</feature>
<comment type="caution">
    <text evidence="14">The sequence shown here is derived from an EMBL/GenBank/DDBJ whole genome shotgun (WGS) entry which is preliminary data.</text>
</comment>
<dbReference type="InterPro" id="IPR051310">
    <property type="entry name" value="MCP_chemotaxis"/>
</dbReference>
<dbReference type="InterPro" id="IPR033479">
    <property type="entry name" value="dCache_1"/>
</dbReference>
<dbReference type="Pfam" id="PF00672">
    <property type="entry name" value="HAMP"/>
    <property type="match status" value="1"/>
</dbReference>
<keyword evidence="9" id="KW-0175">Coiled coil</keyword>
<evidence type="ECO:0000256" key="11">
    <source>
        <dbReference type="SAM" id="Phobius"/>
    </source>
</evidence>
<dbReference type="CDD" id="cd12912">
    <property type="entry name" value="PDC2_MCP_like"/>
    <property type="match status" value="1"/>
</dbReference>
<comment type="similarity">
    <text evidence="7">Belongs to the methyl-accepting chemotaxis (MCP) protein family.</text>
</comment>
<dbReference type="FunFam" id="1.10.287.950:FF:000001">
    <property type="entry name" value="Methyl-accepting chemotaxis sensory transducer"/>
    <property type="match status" value="1"/>
</dbReference>
<dbReference type="GO" id="GO:0004888">
    <property type="term" value="F:transmembrane signaling receptor activity"/>
    <property type="evidence" value="ECO:0007669"/>
    <property type="project" value="TreeGrafter"/>
</dbReference>
<dbReference type="InterPro" id="IPR003660">
    <property type="entry name" value="HAMP_dom"/>
</dbReference>
<keyword evidence="4 11" id="KW-0812">Transmembrane</keyword>
<dbReference type="PROSITE" id="PS50885">
    <property type="entry name" value="HAMP"/>
    <property type="match status" value="1"/>
</dbReference>
<evidence type="ECO:0000256" key="9">
    <source>
        <dbReference type="SAM" id="Coils"/>
    </source>
</evidence>
<feature type="coiled-coil region" evidence="9">
    <location>
        <begin position="378"/>
        <end position="408"/>
    </location>
</feature>
<feature type="compositionally biased region" description="Low complexity" evidence="10">
    <location>
        <begin position="606"/>
        <end position="626"/>
    </location>
</feature>
<accession>A0A318JD69</accession>
<dbReference type="RefSeq" id="WP_110253896.1">
    <property type="nucleotide sequence ID" value="NZ_QJKB01000001.1"/>
</dbReference>
<dbReference type="SMART" id="SM00283">
    <property type="entry name" value="MA"/>
    <property type="match status" value="1"/>
</dbReference>
<sequence>MKSLKARLIIVIGLLVAVCTIVLTIGSYLRMKSQIETDLNNEIRGVAAGYNAVLSNWIQTNLSLMESLAQGLGNGADLQTSLTMMRAGGNFLSVYQGQPDKQFTNIPADPPPAGFDPTVRPWYKAAMDAKKPIVTSPYMGVAPPGLMITFAAPVKGGEGGVVGADVFLTKIVDQILTIKLAGGGYAFLLDKSGQVLAHADQTKVMKMAKEITPDLALDNLASLSKQKDPILTEIGGKPHFMLLQQITGSDIYLALVIDKKKALEALDQLLIISAVVLLILLGVIMPLTTLLVGRMLAGLQRVRDAMSDIAAGGGDLSRKIDVEGDDEVAQTASAFNRFLEQLRVMVVDVRKATDSITVGATEIATGNMDLSGRTEQQASSLEETAASMEELTEAVRNNADNAREANKMAVNASDVATQGGEVVGKVVTTMQGISDSSRKIVDIISVIEGIAFQTNILALNAAVEAARAGEQGRGFAVVASEVRTLAQRSAAAAQEIKNLIEDSVNKVSEGSELVDKAGAAMTRIVSAVDQVAAIINEITTASVEQSDGIQQVNVALAHMDEATQQNAALVEEAAAAAGSLEEQANLLKTAMSAFRMEESGSGPRIAPAKSSWAKNKASAPSLGYDD</sequence>
<keyword evidence="2" id="KW-1003">Cell membrane</keyword>
<feature type="transmembrane region" description="Helical" evidence="11">
    <location>
        <begin position="6"/>
        <end position="29"/>
    </location>
</feature>
<dbReference type="PANTHER" id="PTHR43531">
    <property type="entry name" value="PROTEIN ICFG"/>
    <property type="match status" value="1"/>
</dbReference>
<dbReference type="Pfam" id="PF00015">
    <property type="entry name" value="MCPsignal"/>
    <property type="match status" value="1"/>
</dbReference>
<evidence type="ECO:0000256" key="7">
    <source>
        <dbReference type="ARBA" id="ARBA00029447"/>
    </source>
</evidence>
<dbReference type="GO" id="GO:0005886">
    <property type="term" value="C:plasma membrane"/>
    <property type="evidence" value="ECO:0007669"/>
    <property type="project" value="UniProtKB-SubCell"/>
</dbReference>
<dbReference type="AlphaFoldDB" id="A0A318JD69"/>